<dbReference type="CDD" id="cd00093">
    <property type="entry name" value="HTH_XRE"/>
    <property type="match status" value="1"/>
</dbReference>
<accession>A0ABU8S861</accession>
<evidence type="ECO:0000259" key="1">
    <source>
        <dbReference type="PROSITE" id="PS50943"/>
    </source>
</evidence>
<dbReference type="InterPro" id="IPR010982">
    <property type="entry name" value="Lambda_DNA-bd_dom_sf"/>
</dbReference>
<dbReference type="Proteomes" id="UP001379235">
    <property type="component" value="Unassembled WGS sequence"/>
</dbReference>
<gene>
    <name evidence="2" type="ORF">WG900_09440</name>
</gene>
<name>A0ABU8S861_9SPHN</name>
<evidence type="ECO:0000313" key="2">
    <source>
        <dbReference type="EMBL" id="MEJ6010141.1"/>
    </source>
</evidence>
<dbReference type="PROSITE" id="PS50943">
    <property type="entry name" value="HTH_CROC1"/>
    <property type="match status" value="1"/>
</dbReference>
<dbReference type="RefSeq" id="WP_339966621.1">
    <property type="nucleotide sequence ID" value="NZ_JBBHJY010000004.1"/>
</dbReference>
<reference evidence="2 3" key="1">
    <citation type="submission" date="2024-03" db="EMBL/GenBank/DDBJ databases">
        <authorList>
            <person name="Jo J.-H."/>
        </authorList>
    </citation>
    <scope>NUCLEOTIDE SEQUENCE [LARGE SCALE GENOMIC DNA]</scope>
    <source>
        <strain evidence="2 3">AS3R-12</strain>
    </source>
</reference>
<dbReference type="Pfam" id="PF01381">
    <property type="entry name" value="HTH_3"/>
    <property type="match status" value="1"/>
</dbReference>
<organism evidence="2 3">
    <name type="scientific">Novosphingobium aquae</name>
    <dbReference type="NCBI Taxonomy" id="3133435"/>
    <lineage>
        <taxon>Bacteria</taxon>
        <taxon>Pseudomonadati</taxon>
        <taxon>Pseudomonadota</taxon>
        <taxon>Alphaproteobacteria</taxon>
        <taxon>Sphingomonadales</taxon>
        <taxon>Sphingomonadaceae</taxon>
        <taxon>Novosphingobium</taxon>
    </lineage>
</organism>
<protein>
    <submittedName>
        <fullName evidence="2">Helix-turn-helix transcriptional regulator</fullName>
    </submittedName>
</protein>
<dbReference type="SUPFAM" id="SSF47413">
    <property type="entry name" value="lambda repressor-like DNA-binding domains"/>
    <property type="match status" value="1"/>
</dbReference>
<feature type="domain" description="HTH cro/C1-type" evidence="1">
    <location>
        <begin position="7"/>
        <end position="52"/>
    </location>
</feature>
<dbReference type="Gene3D" id="1.10.260.40">
    <property type="entry name" value="lambda repressor-like DNA-binding domains"/>
    <property type="match status" value="1"/>
</dbReference>
<dbReference type="InterPro" id="IPR001387">
    <property type="entry name" value="Cro/C1-type_HTH"/>
</dbReference>
<keyword evidence="3" id="KW-1185">Reference proteome</keyword>
<comment type="caution">
    <text evidence="2">The sequence shown here is derived from an EMBL/GenBank/DDBJ whole genome shotgun (WGS) entry which is preliminary data.</text>
</comment>
<sequence>MTPQQSRMARAALGWSLDEFAAQAGVGRVTVARFESGGPLSPDSLLKLEIALTNGGAQMIDQAGRVGVTVPKA</sequence>
<dbReference type="EMBL" id="JBBHJY010000004">
    <property type="protein sequence ID" value="MEJ6010141.1"/>
    <property type="molecule type" value="Genomic_DNA"/>
</dbReference>
<proteinExistence type="predicted"/>
<evidence type="ECO:0000313" key="3">
    <source>
        <dbReference type="Proteomes" id="UP001379235"/>
    </source>
</evidence>